<evidence type="ECO:0000313" key="80">
    <source>
        <dbReference type="Proteomes" id="UP000478682"/>
    </source>
</evidence>
<evidence type="ECO:0000313" key="43">
    <source>
        <dbReference type="EMBL" id="EDO0984535.1"/>
    </source>
</evidence>
<evidence type="ECO:0000313" key="45">
    <source>
        <dbReference type="EMBL" id="HAA8052639.1"/>
    </source>
</evidence>
<dbReference type="Proteomes" id="UP000530452">
    <property type="component" value="Unassembled WGS sequence"/>
</dbReference>
<dbReference type="EMBL" id="QDAY01000004">
    <property type="protein sequence ID" value="KAA9448303.1"/>
    <property type="molecule type" value="Genomic_DNA"/>
</dbReference>
<evidence type="ECO:0000313" key="67">
    <source>
        <dbReference type="Proteomes" id="UP000365297"/>
    </source>
</evidence>
<dbReference type="PANTHER" id="PTHR24567">
    <property type="entry name" value="CRP FAMILY TRANSCRIPTIONAL REGULATORY PROTEIN"/>
    <property type="match status" value="1"/>
</dbReference>
<evidence type="ECO:0000313" key="47">
    <source>
        <dbReference type="EMBL" id="HAB8557469.1"/>
    </source>
</evidence>
<evidence type="ECO:0000313" key="32">
    <source>
        <dbReference type="EMBL" id="EAH3293849.1"/>
    </source>
</evidence>
<evidence type="ECO:0000256" key="2">
    <source>
        <dbReference type="ARBA" id="ARBA00023125"/>
    </source>
</evidence>
<dbReference type="Proteomes" id="UP000527632">
    <property type="component" value="Unassembled WGS sequence"/>
</dbReference>
<dbReference type="Proteomes" id="UP000364988">
    <property type="component" value="Unassembled WGS sequence"/>
</dbReference>
<evidence type="ECO:0000313" key="40">
    <source>
        <dbReference type="EMBL" id="ECY9784004.1"/>
    </source>
</evidence>
<evidence type="ECO:0000313" key="37">
    <source>
        <dbReference type="EMBL" id="ECB9513510.1"/>
    </source>
</evidence>
<dbReference type="Proteomes" id="UP000467536">
    <property type="component" value="Unassembled WGS sequence"/>
</dbReference>
<evidence type="ECO:0000313" key="12">
    <source>
        <dbReference type="EMBL" id="EAD1184435.1"/>
    </source>
</evidence>
<evidence type="ECO:0000313" key="29">
    <source>
        <dbReference type="EMBL" id="EAG9386573.1"/>
    </source>
</evidence>
<evidence type="ECO:0000313" key="71">
    <source>
        <dbReference type="Proteomes" id="UP000389283"/>
    </source>
</evidence>
<evidence type="ECO:0000313" key="62">
    <source>
        <dbReference type="Proteomes" id="UP000345329"/>
    </source>
</evidence>
<evidence type="ECO:0000313" key="95">
    <source>
        <dbReference type="Proteomes" id="UP000566721"/>
    </source>
</evidence>
<evidence type="ECO:0000313" key="89">
    <source>
        <dbReference type="Proteomes" id="UP000533021"/>
    </source>
</evidence>
<dbReference type="Proteomes" id="UP000533021">
    <property type="component" value="Unassembled WGS sequence"/>
</dbReference>
<evidence type="ECO:0000313" key="24">
    <source>
        <dbReference type="EMBL" id="EAG2995956.1"/>
    </source>
</evidence>
<dbReference type="Proteomes" id="UP000843775">
    <property type="component" value="Unassembled WGS sequence"/>
</dbReference>
<dbReference type="EMBL" id="AABAGT010000005">
    <property type="protein sequence ID" value="EAG0866465.1"/>
    <property type="molecule type" value="Genomic_DNA"/>
</dbReference>
<dbReference type="EMBL" id="AANCRK010000002">
    <property type="protein sequence ID" value="EDN7714506.1"/>
    <property type="molecule type" value="Genomic_DNA"/>
</dbReference>
<dbReference type="EMBL" id="AAAREG010000002">
    <property type="protein sequence ID" value="EAE2353355.1"/>
    <property type="molecule type" value="Genomic_DNA"/>
</dbReference>
<dbReference type="EMBL" id="AABAYG010000003">
    <property type="protein sequence ID" value="EAG2245099.1"/>
    <property type="molecule type" value="Genomic_DNA"/>
</dbReference>
<evidence type="ECO:0000313" key="85">
    <source>
        <dbReference type="Proteomes" id="UP000525850"/>
    </source>
</evidence>
<reference evidence="96 97" key="3">
    <citation type="journal article" date="2018" name="Genome Biol.">
        <title>SKESA: strategic k-mer extension for scrupulous assemblies.</title>
        <authorList>
            <person name="Souvorov A."/>
            <person name="Agarwala R."/>
            <person name="Lipman D.J."/>
        </authorList>
    </citation>
    <scope>NUCLEOTIDE SEQUENCE [LARGE SCALE GENOMIC DNA]</scope>
    <source>
        <strain evidence="45">09CEB371LM</strain>
        <strain evidence="51">2017-325981-023-01</strain>
        <strain evidence="47 99">CFIAFB20100120</strain>
        <strain evidence="46 96">CFIAFB20130012</strain>
        <strain evidence="49">CFIAFB20170037</strain>
        <strain evidence="48 97">CFIAFB20170045</strain>
        <strain evidence="50 98">DMG1500109</strain>
    </source>
</reference>
<keyword evidence="2" id="KW-0238">DNA-binding</keyword>
<keyword evidence="4" id="KW-0804">Transcription</keyword>
<dbReference type="Proteomes" id="UP000393182">
    <property type="component" value="Unassembled WGS sequence"/>
</dbReference>
<dbReference type="InterPro" id="IPR018490">
    <property type="entry name" value="cNMP-bd_dom_sf"/>
</dbReference>
<evidence type="ECO:0000313" key="63">
    <source>
        <dbReference type="Proteomes" id="UP000350032"/>
    </source>
</evidence>
<dbReference type="EMBL" id="AABDGJ010000001">
    <property type="protein sequence ID" value="EAG6989144.1"/>
    <property type="molecule type" value="Genomic_DNA"/>
</dbReference>
<feature type="domain" description="Cyclic nucleotide-binding" evidence="5">
    <location>
        <begin position="29"/>
        <end position="96"/>
    </location>
</feature>
<evidence type="ECO:0000313" key="79">
    <source>
        <dbReference type="Proteomes" id="UP000467536"/>
    </source>
</evidence>
<dbReference type="Proteomes" id="UP000358545">
    <property type="component" value="Unassembled WGS sequence"/>
</dbReference>
<evidence type="ECO:0000313" key="72">
    <source>
        <dbReference type="Proteomes" id="UP000398321"/>
    </source>
</evidence>
<evidence type="ECO:0000313" key="88">
    <source>
        <dbReference type="Proteomes" id="UP000530452"/>
    </source>
</evidence>
<dbReference type="Proteomes" id="UP000467347">
    <property type="component" value="Unassembled WGS sequence"/>
</dbReference>
<evidence type="ECO:0000313" key="100">
    <source>
        <dbReference type="Proteomes" id="UP000852906"/>
    </source>
</evidence>
<evidence type="ECO:0000313" key="41">
    <source>
        <dbReference type="EMBL" id="EDN7714506.1"/>
    </source>
</evidence>
<evidence type="ECO:0000313" key="84">
    <source>
        <dbReference type="Proteomes" id="UP000522199"/>
    </source>
</evidence>
<dbReference type="EMBL" id="AAIAJJ010000001">
    <property type="protein sequence ID" value="ECC1555341.1"/>
    <property type="molecule type" value="Genomic_DNA"/>
</dbReference>
<dbReference type="Proteomes" id="UP000528151">
    <property type="component" value="Unassembled WGS sequence"/>
</dbReference>
<dbReference type="EMBL" id="AABBYJ010000003">
    <property type="protein sequence ID" value="EAG4330824.1"/>
    <property type="molecule type" value="Genomic_DNA"/>
</dbReference>
<dbReference type="EMBL" id="AAAKQF010000001">
    <property type="protein sequence ID" value="EAC9038751.1"/>
    <property type="molecule type" value="Genomic_DNA"/>
</dbReference>
<evidence type="ECO:0000313" key="33">
    <source>
        <dbReference type="EMBL" id="EAH4242590.1"/>
    </source>
</evidence>
<dbReference type="InterPro" id="IPR012318">
    <property type="entry name" value="HTH_CRP"/>
</dbReference>
<accession>A0A0B8R632</accession>
<evidence type="ECO:0000313" key="42">
    <source>
        <dbReference type="EMBL" id="EDN9835758.1"/>
    </source>
</evidence>
<dbReference type="InterPro" id="IPR000595">
    <property type="entry name" value="cNMP-bd_dom"/>
</dbReference>
<evidence type="ECO:0000313" key="14">
    <source>
        <dbReference type="EMBL" id="EAD5774066.1"/>
    </source>
</evidence>
<evidence type="ECO:0000313" key="98">
    <source>
        <dbReference type="Proteomes" id="UP000843775"/>
    </source>
</evidence>
<dbReference type="Proteomes" id="UP000368512">
    <property type="component" value="Unassembled WGS sequence"/>
</dbReference>
<evidence type="ECO:0000256" key="3">
    <source>
        <dbReference type="ARBA" id="ARBA00023159"/>
    </source>
</evidence>
<sequence>MLFLKELESNLTVSKLMELCFEHPSYKDYCSVISTKKGEVLESLSPAGTKVYFVLSGIYGMIVEEDAEMEEESYKESIVRFLQKGDSFGLYHLFYDEWSPHVSMQSLGHGEVMEVDSNFLFSIFDKKDENNFFMIKVMAEELREAHTFAKLSFLKKEERIRKAILKCAQTLGTFSDNGILLPREITQEVLARYTNTSREYVAHTVMHLIKEDIIRNRPKPLLVMDKTRL</sequence>
<evidence type="ECO:0000313" key="54">
    <source>
        <dbReference type="EMBL" id="OET50808.1"/>
    </source>
</evidence>
<dbReference type="EMBL" id="DAAJFY010000002">
    <property type="protein sequence ID" value="HAC0274470.1"/>
    <property type="molecule type" value="Genomic_DNA"/>
</dbReference>
<evidence type="ECO:0000313" key="91">
    <source>
        <dbReference type="Proteomes" id="UP000544530"/>
    </source>
</evidence>
<evidence type="ECO:0000313" key="21">
    <source>
        <dbReference type="EMBL" id="EAG2086400.1"/>
    </source>
</evidence>
<dbReference type="Proteomes" id="UP000460224">
    <property type="component" value="Unassembled WGS sequence"/>
</dbReference>
<evidence type="ECO:0000313" key="23">
    <source>
        <dbReference type="EMBL" id="EAG2514538.1"/>
    </source>
</evidence>
<evidence type="ECO:0000313" key="27">
    <source>
        <dbReference type="EMBL" id="EAG6168684.1"/>
    </source>
</evidence>
<dbReference type="Proteomes" id="UP000842809">
    <property type="component" value="Unassembled WGS sequence"/>
</dbReference>
<dbReference type="Proteomes" id="UP000455569">
    <property type="component" value="Unassembled WGS sequence"/>
</dbReference>
<evidence type="ECO:0000313" key="48">
    <source>
        <dbReference type="EMBL" id="HAC0011528.1"/>
    </source>
</evidence>
<evidence type="ECO:0000313" key="75">
    <source>
        <dbReference type="Proteomes" id="UP000423131"/>
    </source>
</evidence>
<reference evidence="74 84" key="7">
    <citation type="submission" date="2019-04" db="EMBL/GenBank/DDBJ databases">
        <authorList>
            <consortium name="GenomeTrakr network: Whole genome sequencing for foodborne pathogen traceback"/>
        </authorList>
    </citation>
    <scope>NUCLEOTIDE SEQUENCE [LARGE SCALE GENOMIC DNA]</scope>
    <source>
        <strain evidence="28 93">CFSAN004300</strain>
        <strain evidence="29 84">CFSAN072474</strain>
        <strain evidence="39 66">FLAG-55987</strain>
        <strain evidence="35 74">PHLUSALM00088</strain>
    </source>
</reference>
<dbReference type="EMBL" id="MJTJ01000013">
    <property type="protein sequence ID" value="OET50808.1"/>
    <property type="molecule type" value="Genomic_DNA"/>
</dbReference>
<dbReference type="EMBL" id="QXLS01000002">
    <property type="protein sequence ID" value="RKA09523.1"/>
    <property type="molecule type" value="Genomic_DNA"/>
</dbReference>
<evidence type="ECO:0000313" key="51">
    <source>
        <dbReference type="EMBL" id="HAJ9593415.1"/>
    </source>
</evidence>
<evidence type="ECO:0000313" key="50">
    <source>
        <dbReference type="EMBL" id="HAC1753518.1"/>
    </source>
</evidence>
<evidence type="ECO:0000313" key="93">
    <source>
        <dbReference type="Proteomes" id="UP000548278"/>
    </source>
</evidence>
<dbReference type="EMBL" id="DAAJZA010000001">
    <property type="protein sequence ID" value="HAC1753518.1"/>
    <property type="molecule type" value="Genomic_DNA"/>
</dbReference>
<dbReference type="EMBL" id="AABEKY010000002">
    <property type="protein sequence ID" value="EAG9386573.1"/>
    <property type="molecule type" value="Genomic_DNA"/>
</dbReference>
<dbReference type="Proteomes" id="UP000331186">
    <property type="component" value="Unassembled WGS sequence"/>
</dbReference>
<evidence type="ECO:0000313" key="8">
    <source>
        <dbReference type="EMBL" id="EAC5550481.1"/>
    </source>
</evidence>
<dbReference type="EMBL" id="AABBHO010000003">
    <property type="protein sequence ID" value="EAG2995956.1"/>
    <property type="molecule type" value="Genomic_DNA"/>
</dbReference>
<dbReference type="Proteomes" id="UP000489121">
    <property type="component" value="Unassembled WGS sequence"/>
</dbReference>
<evidence type="ECO:0000313" key="73">
    <source>
        <dbReference type="Proteomes" id="UP000403352"/>
    </source>
</evidence>
<dbReference type="EMBL" id="AABGHY010000003">
    <property type="protein sequence ID" value="EAH3293849.1"/>
    <property type="molecule type" value="Genomic_DNA"/>
</dbReference>
<evidence type="ECO:0000313" key="96">
    <source>
        <dbReference type="Proteomes" id="UP000840197"/>
    </source>
</evidence>
<evidence type="ECO:0000259" key="6">
    <source>
        <dbReference type="PROSITE" id="PS51063"/>
    </source>
</evidence>
<dbReference type="Proteomes" id="UP000336166">
    <property type="component" value="Unassembled WGS sequence"/>
</dbReference>
<dbReference type="Proteomes" id="UP000852906">
    <property type="component" value="Unassembled WGS sequence"/>
</dbReference>
<dbReference type="EMBL" id="AABAWE010000002">
    <property type="protein sequence ID" value="EAG2086400.1"/>
    <property type="molecule type" value="Genomic_DNA"/>
</dbReference>
<organism evidence="23 85">
    <name type="scientific">Listeria monocytogenes</name>
    <dbReference type="NCBI Taxonomy" id="1639"/>
    <lineage>
        <taxon>Bacteria</taxon>
        <taxon>Bacillati</taxon>
        <taxon>Bacillota</taxon>
        <taxon>Bacilli</taxon>
        <taxon>Bacillales</taxon>
        <taxon>Listeriaceae</taxon>
        <taxon>Listeria</taxon>
    </lineage>
</organism>
<dbReference type="InterPro" id="IPR050397">
    <property type="entry name" value="Env_Response_Regulators"/>
</dbReference>
<evidence type="ECO:0000313" key="97">
    <source>
        <dbReference type="Proteomes" id="UP000841146"/>
    </source>
</evidence>
<evidence type="ECO:0000313" key="19">
    <source>
        <dbReference type="EMBL" id="EAG0866465.1"/>
    </source>
</evidence>
<evidence type="ECO:0000313" key="26">
    <source>
        <dbReference type="EMBL" id="EAG4460826.1"/>
    </source>
</evidence>
<evidence type="ECO:0000313" key="53">
    <source>
        <dbReference type="EMBL" id="NYA00951.1"/>
    </source>
</evidence>
<evidence type="ECO:0000313" key="65">
    <source>
        <dbReference type="Proteomes" id="UP000358545"/>
    </source>
</evidence>
<dbReference type="Proteomes" id="UP000843503">
    <property type="component" value="Unassembled WGS sequence"/>
</dbReference>
<evidence type="ECO:0000313" key="22">
    <source>
        <dbReference type="EMBL" id="EAG2245099.1"/>
    </source>
</evidence>
<dbReference type="PROSITE" id="PS51063">
    <property type="entry name" value="HTH_CRP_2"/>
    <property type="match status" value="1"/>
</dbReference>
<evidence type="ECO:0000313" key="17">
    <source>
        <dbReference type="EMBL" id="EAE2353355.1"/>
    </source>
</evidence>
<dbReference type="EMBL" id="AAHZFY010000013">
    <property type="protein sequence ID" value="ECB9513510.1"/>
    <property type="molecule type" value="Genomic_DNA"/>
</dbReference>
<evidence type="ECO:0000313" key="34">
    <source>
        <dbReference type="EMBL" id="EAK8898323.1"/>
    </source>
</evidence>
<dbReference type="EMBL" id="AANDSR010000002">
    <property type="protein sequence ID" value="EDN9835758.1"/>
    <property type="molecule type" value="Genomic_DNA"/>
</dbReference>
<dbReference type="SUPFAM" id="SSF51206">
    <property type="entry name" value="cAMP-binding domain-like"/>
    <property type="match status" value="1"/>
</dbReference>
<dbReference type="KEGG" id="lmv:Y193_01865"/>
<evidence type="ECO:0000313" key="35">
    <source>
        <dbReference type="EMBL" id="EAK9317155.1"/>
    </source>
</evidence>
<evidence type="ECO:0000313" key="77">
    <source>
        <dbReference type="Proteomes" id="UP000460224"/>
    </source>
</evidence>
<evidence type="ECO:0000313" key="11">
    <source>
        <dbReference type="EMBL" id="EAC9038751.1"/>
    </source>
</evidence>
<dbReference type="Proteomes" id="UP000339309">
    <property type="component" value="Unassembled WGS sequence"/>
</dbReference>
<dbReference type="Proteomes" id="UP000549379">
    <property type="component" value="Unassembled WGS sequence"/>
</dbReference>
<evidence type="ECO:0000313" key="57">
    <source>
        <dbReference type="Proteomes" id="UP000331186"/>
    </source>
</evidence>
<evidence type="ECO:0000313" key="7">
    <source>
        <dbReference type="EMBL" id="EAC4552074.1"/>
    </source>
</evidence>
<evidence type="ECO:0000259" key="5">
    <source>
        <dbReference type="PROSITE" id="PS50042"/>
    </source>
</evidence>
<dbReference type="GO" id="GO:0003700">
    <property type="term" value="F:DNA-binding transcription factor activity"/>
    <property type="evidence" value="ECO:0007669"/>
    <property type="project" value="TreeGrafter"/>
</dbReference>
<dbReference type="EMBL" id="AALEDS010000001">
    <property type="protein sequence ID" value="ECY6542862.1"/>
    <property type="molecule type" value="Genomic_DNA"/>
</dbReference>
<evidence type="ECO:0000313" key="94">
    <source>
        <dbReference type="Proteomes" id="UP000549379"/>
    </source>
</evidence>
<dbReference type="Proteomes" id="UP000350032">
    <property type="component" value="Unassembled WGS sequence"/>
</dbReference>
<evidence type="ECO:0000313" key="60">
    <source>
        <dbReference type="Proteomes" id="UP000339309"/>
    </source>
</evidence>
<dbReference type="EMBL" id="AABEMN010000004">
    <property type="protein sequence ID" value="EAG9518831.1"/>
    <property type="molecule type" value="Genomic_DNA"/>
</dbReference>
<feature type="domain" description="HTH crp-type" evidence="6">
    <location>
        <begin position="154"/>
        <end position="227"/>
    </location>
</feature>
<comment type="caution">
    <text evidence="23">The sequence shown here is derived from an EMBL/GenBank/DDBJ whole genome shotgun (WGS) entry which is preliminary data.</text>
</comment>
<dbReference type="EMBL" id="JACAVN010000002">
    <property type="protein sequence ID" value="NYA00951.1"/>
    <property type="molecule type" value="Genomic_DNA"/>
</dbReference>
<dbReference type="Proteomes" id="UP000337746">
    <property type="component" value="Unassembled WGS sequence"/>
</dbReference>
<dbReference type="AlphaFoldDB" id="A0A0B8R632"/>
<dbReference type="EMBL" id="AAAJKI010000011">
    <property type="protein sequence ID" value="EAC6547929.1"/>
    <property type="molecule type" value="Genomic_DNA"/>
</dbReference>
<keyword evidence="3" id="KW-0010">Activator</keyword>
<evidence type="ECO:0000256" key="1">
    <source>
        <dbReference type="ARBA" id="ARBA00023015"/>
    </source>
</evidence>
<reference evidence="58 60" key="6">
    <citation type="submission" date="2018-06" db="EMBL/GenBank/DDBJ databases">
        <authorList>
            <consortium name="PulseNet: The National Subtyping Network for Foodborne Disease Surveillance"/>
            <person name="Tarr C.L."/>
            <person name="Trees E."/>
            <person name="Katz L.S."/>
            <person name="Carleton-Romer H.A."/>
            <person name="Stroika S."/>
            <person name="Kucerova Z."/>
            <person name="Roache K.F."/>
            <person name="Sabol A.L."/>
            <person name="Besser J."/>
            <person name="Gerner-Smidt P."/>
        </authorList>
    </citation>
    <scope>NUCLEOTIDE SEQUENCE [LARGE SCALE GENOMIC DNA]</scope>
    <source>
        <strain evidence="7 60">2015L-6227</strain>
        <strain evidence="17 58">PNUSAL000134</strain>
        <strain evidence="11 64">PNUSAL000910</strain>
        <strain evidence="19 65">PNUSAL002180</strain>
        <strain evidence="20 80">PNUSAL002298</strain>
        <strain evidence="34 63">PNUSAL004402</strain>
        <strain evidence="40 83">PNUSAL005692</strain>
    </source>
</reference>
<dbReference type="EMBL" id="AAAMZD010000002">
    <property type="protein sequence ID" value="EAD3792125.1"/>
    <property type="molecule type" value="Genomic_DNA"/>
</dbReference>
<dbReference type="EMBL" id="AABATR010000002">
    <property type="protein sequence ID" value="EAG1892898.1"/>
    <property type="molecule type" value="Genomic_DNA"/>
</dbReference>
<dbReference type="GO" id="GO:0003677">
    <property type="term" value="F:DNA binding"/>
    <property type="evidence" value="ECO:0007669"/>
    <property type="project" value="UniProtKB-KW"/>
</dbReference>
<dbReference type="EMBL" id="DAAIHR010000002">
    <property type="protein sequence ID" value="HAB8397443.1"/>
    <property type="molecule type" value="Genomic_DNA"/>
</dbReference>
<dbReference type="SUPFAM" id="SSF46785">
    <property type="entry name" value="Winged helix' DNA-binding domain"/>
    <property type="match status" value="1"/>
</dbReference>
<reference evidence="54 100" key="1">
    <citation type="submission" date="2016-09" db="EMBL/GenBank/DDBJ databases">
        <title>100K Listeria isolates.</title>
        <authorList>
            <person name="Chen P."/>
            <person name="Weimer B.C."/>
            <person name="Kong N."/>
            <person name="Huang B."/>
        </authorList>
    </citation>
    <scope>NUCLEOTIDE SEQUENCE [LARGE SCALE GENOMIC DNA]</scope>
    <source>
        <strain evidence="54 100">BCW_2383</strain>
    </source>
</reference>
<evidence type="ECO:0000313" key="68">
    <source>
        <dbReference type="Proteomes" id="UP000368512"/>
    </source>
</evidence>
<dbReference type="EMBL" id="AAALRN010000002">
    <property type="protein sequence ID" value="EAD1184435.1"/>
    <property type="molecule type" value="Genomic_DNA"/>
</dbReference>
<evidence type="ECO:0000313" key="10">
    <source>
        <dbReference type="EMBL" id="EAC7480231.1"/>
    </source>
</evidence>
<reference evidence="52 77" key="4">
    <citation type="submission" date="2018-04" db="EMBL/GenBank/DDBJ databases">
        <title>Genome Analysis of a Prevalent Clone of Listeria monocytogenes Sequence Type 87 in China.</title>
        <authorList>
            <person name="Wang Y."/>
        </authorList>
    </citation>
    <scope>NUCLEOTIDE SEQUENCE [LARGE SCALE GENOMIC DNA]</scope>
    <source>
        <strain evidence="52 77">ICDC_LM1523</strain>
    </source>
</reference>
<dbReference type="EMBL" id="DAAEEB010000003">
    <property type="protein sequence ID" value="HAA8052639.1"/>
    <property type="molecule type" value="Genomic_DNA"/>
</dbReference>
<dbReference type="EMBL" id="DAAIJL010000007">
    <property type="protein sequence ID" value="HAB8557469.1"/>
    <property type="molecule type" value="Genomic_DNA"/>
</dbReference>
<evidence type="ECO:0000313" key="20">
    <source>
        <dbReference type="EMBL" id="EAG1892898.1"/>
    </source>
</evidence>
<evidence type="ECO:0000313" key="13">
    <source>
        <dbReference type="EMBL" id="EAD3792125.1"/>
    </source>
</evidence>
<evidence type="ECO:0000256" key="4">
    <source>
        <dbReference type="ARBA" id="ARBA00023163"/>
    </source>
</evidence>
<dbReference type="EMBL" id="AANPAU010000001">
    <property type="protein sequence ID" value="EDP8512773.1"/>
    <property type="molecule type" value="Genomic_DNA"/>
</dbReference>
<reference evidence="59 62" key="5">
    <citation type="submission" date="2018-06" db="EMBL/GenBank/DDBJ databases">
        <authorList>
            <consortium name="GenomeTrakr: Next Generation Sequencing Network for Food Pathogen Tracability"/>
        </authorList>
    </citation>
    <scope>NUCLEOTIDE SEQUENCE [LARGE SCALE GENOMIC DNA]</scope>
    <source>
        <strain evidence="24 94">10B02965A-1</strain>
        <strain evidence="10 68">CFSAN008042</strain>
        <strain evidence="26 87">CFSAN063727</strain>
        <strain evidence="41 76">CFSAN102901</strain>
        <strain evidence="16 70">FDA00006494</strain>
        <strain evidence="8 67">FDA00007096</strain>
        <strain evidence="12 73">FDA00008584</strain>
        <strain evidence="22">FDA00011243</strain>
        <strain evidence="9 57">FDA00013332</strain>
        <strain evidence="15 61">FDA00013853</strain>
        <strain evidence="36 75">FDA00014336</strain>
        <strain evidence="38 71">FDA00014370</strain>
        <strain evidence="37 72">FDA00014392</strain>
        <strain evidence="44">FDA00015054</strain>
        <strain evidence="25 90">FDA1005580-S054-001</strain>
        <strain evidence="81">FDA1090798-S029-001</strain>
        <strain evidence="82">FDA956581-098-004</strain>
        <strain evidence="23 85">FDA960927-006-004</strain>
        <strain evidence="27 95">FLAG-38921</strain>
        <strain evidence="21 59">FLAG-54356</strain>
        <strain evidence="14 69">FSIS31901579</strain>
        <strain evidence="33 86">LS1344</strain>
        <strain evidence="42 78">OSF101448</strain>
        <strain evidence="13 62">VA-WGS-00405</strain>
    </source>
</reference>
<dbReference type="Proteomes" id="UP000376505">
    <property type="component" value="Unassembled WGS sequence"/>
</dbReference>
<dbReference type="KEGG" id="lmok:CQ02_14040"/>
<dbReference type="Proteomes" id="UP000344343">
    <property type="component" value="Unassembled WGS sequence"/>
</dbReference>
<evidence type="ECO:0000313" key="70">
    <source>
        <dbReference type="Proteomes" id="UP000379076"/>
    </source>
</evidence>
<dbReference type="EMBL" id="AAAIXK010000004">
    <property type="protein sequence ID" value="EAC5550481.1"/>
    <property type="molecule type" value="Genomic_DNA"/>
</dbReference>
<evidence type="ECO:0000313" key="66">
    <source>
        <dbReference type="Proteomes" id="UP000364988"/>
    </source>
</evidence>
<dbReference type="Proteomes" id="UP000841146">
    <property type="component" value="Unassembled WGS sequence"/>
</dbReference>
<dbReference type="EMBL" id="AAHZFN010000007">
    <property type="protein sequence ID" value="ECB9473274.1"/>
    <property type="molecule type" value="Genomic_DNA"/>
</dbReference>
<evidence type="ECO:0000313" key="76">
    <source>
        <dbReference type="Proteomes" id="UP000455569"/>
    </source>
</evidence>
<evidence type="ECO:0000313" key="28">
    <source>
        <dbReference type="EMBL" id="EAG6989144.1"/>
    </source>
</evidence>
<dbReference type="Proteomes" id="UP000540117">
    <property type="component" value="Unassembled WGS sequence"/>
</dbReference>
<evidence type="ECO:0000313" key="25">
    <source>
        <dbReference type="EMBL" id="EAG4330824.1"/>
    </source>
</evidence>
<dbReference type="EMBL" id="AAAQQZ010000004">
    <property type="protein sequence ID" value="EAE1339025.1"/>
    <property type="molecule type" value="Genomic_DNA"/>
</dbReference>
<evidence type="ECO:0000313" key="55">
    <source>
        <dbReference type="EMBL" id="RKA09523.1"/>
    </source>
</evidence>
<dbReference type="Proteomes" id="UP000525850">
    <property type="component" value="Unassembled WGS sequence"/>
</dbReference>
<evidence type="ECO:0000313" key="81">
    <source>
        <dbReference type="Proteomes" id="UP000478704"/>
    </source>
</evidence>
<dbReference type="Proteomes" id="UP000398321">
    <property type="component" value="Unassembled WGS sequence"/>
</dbReference>
<dbReference type="Proteomes" id="UP000365297">
    <property type="component" value="Unassembled WGS sequence"/>
</dbReference>
<evidence type="ECO:0000313" key="61">
    <source>
        <dbReference type="Proteomes" id="UP000344343"/>
    </source>
</evidence>
<dbReference type="Proteomes" id="UP000481141">
    <property type="component" value="Unassembled WGS sequence"/>
</dbReference>
<reference evidence="43 79" key="8">
    <citation type="submission" date="2019-08" db="EMBL/GenBank/DDBJ databases">
        <authorList>
            <person name="Ashton P.M."/>
            <person name="Dallman T."/>
            <person name="Nair S."/>
            <person name="De Pinna E."/>
            <person name="Peters T."/>
            <person name="Grant K."/>
        </authorList>
    </citation>
    <scope>NUCLEOTIDE SEQUENCE [LARGE SCALE GENOMIC DNA]</scope>
    <source>
        <strain evidence="31 89">282333</strain>
        <strain evidence="32 88">282352</strain>
        <strain evidence="30 92">289003</strain>
        <strain evidence="43 79">788324</strain>
        <strain evidence="18">RL15000286</strain>
    </source>
</reference>
<evidence type="ECO:0000313" key="92">
    <source>
        <dbReference type="Proteomes" id="UP000546397"/>
    </source>
</evidence>
<evidence type="ECO:0000313" key="87">
    <source>
        <dbReference type="Proteomes" id="UP000528151"/>
    </source>
</evidence>
<dbReference type="Proteomes" id="UP000844415">
    <property type="component" value="Unassembled WGS sequence"/>
</dbReference>
<dbReference type="Proteomes" id="UP000544530">
    <property type="component" value="Unassembled WGS sequence"/>
</dbReference>
<reference evidence="53 91" key="10">
    <citation type="submission" date="2020-06" db="EMBL/GenBank/DDBJ databases">
        <title>Two Listeria outbreaks in Switzerland in 2018 and 2020.</title>
        <authorList>
            <person name="Stevens M.J.A."/>
            <person name="Bloemberg G."/>
            <person name="Nusch-Inderbinnen M."/>
            <person name="Stephan R."/>
        </authorList>
    </citation>
    <scope>NUCLEOTIDE SEQUENCE [LARGE SCALE GENOMIC DNA]</scope>
    <source>
        <strain evidence="53 91">N18-0707</strain>
    </source>
</reference>
<evidence type="ECO:0000313" key="46">
    <source>
        <dbReference type="EMBL" id="HAB8397443.1"/>
    </source>
</evidence>
<evidence type="ECO:0000313" key="39">
    <source>
        <dbReference type="EMBL" id="ECY6542862.1"/>
    </source>
</evidence>
<protein>
    <submittedName>
        <fullName evidence="23">Crp/Fnr family transcriptional regulator</fullName>
    </submittedName>
    <submittedName>
        <fullName evidence="41">Cyclic nucleotide-binding domain-containing protein</fullName>
    </submittedName>
    <submittedName>
        <fullName evidence="54">Cyclic nucleotide-binding protein</fullName>
    </submittedName>
</protein>
<dbReference type="Proteomes" id="UP000403352">
    <property type="component" value="Unassembled WGS sequence"/>
</dbReference>
<name>A0A0B8R632_LISMN</name>
<evidence type="ECO:0000313" key="36">
    <source>
        <dbReference type="EMBL" id="ECB9473274.1"/>
    </source>
</evidence>
<dbReference type="Proteomes" id="UP000548278">
    <property type="component" value="Unassembled WGS sequence"/>
</dbReference>
<dbReference type="EMBL" id="AABBAW010000002">
    <property type="protein sequence ID" value="EAG2514538.1"/>
    <property type="molecule type" value="Genomic_DNA"/>
</dbReference>
<evidence type="ECO:0000313" key="83">
    <source>
        <dbReference type="Proteomes" id="UP000489121"/>
    </source>
</evidence>
<evidence type="ECO:0000313" key="56">
    <source>
        <dbReference type="Proteomes" id="UP000272537"/>
    </source>
</evidence>
<dbReference type="Proteomes" id="UP000354255">
    <property type="component" value="Unassembled WGS sequence"/>
</dbReference>
<dbReference type="EMBL" id="AAANYR010000007">
    <property type="protein sequence ID" value="EAD5787316.1"/>
    <property type="molecule type" value="Genomic_DNA"/>
</dbReference>
<dbReference type="InterPro" id="IPR036390">
    <property type="entry name" value="WH_DNA-bd_sf"/>
</dbReference>
<dbReference type="EMBL" id="AACKDQ010000017">
    <property type="protein sequence ID" value="EAK9317155.1"/>
    <property type="molecule type" value="Genomic_DNA"/>
</dbReference>
<proteinExistence type="predicted"/>
<reference evidence="50" key="9">
    <citation type="submission" date="2019-11" db="EMBL/GenBank/DDBJ databases">
        <authorList>
            <consortium name="NCBI Pathogen Detection Project"/>
        </authorList>
    </citation>
    <scope>NUCLEOTIDE SEQUENCE</scope>
    <source>
        <strain evidence="45">09CEB371LM</strain>
        <strain evidence="51">2017-325981-023-01</strain>
        <strain evidence="47">CFIAFB20100120</strain>
        <strain evidence="46">CFIAFB20130012</strain>
        <strain evidence="49">CFIAFB20170037</strain>
        <strain evidence="48">CFIAFB20170045</strain>
        <strain evidence="50">DMG1500109</strain>
    </source>
</reference>
<dbReference type="EMBL" id="AAANYN010000008">
    <property type="protein sequence ID" value="EAD5774066.1"/>
    <property type="molecule type" value="Genomic_DNA"/>
</dbReference>
<dbReference type="EMBL" id="AABFVG010000003">
    <property type="protein sequence ID" value="EAH2281652.1"/>
    <property type="molecule type" value="Genomic_DNA"/>
</dbReference>
<dbReference type="Proteomes" id="UP000423131">
    <property type="component" value="Unassembled WGS sequence"/>
</dbReference>
<dbReference type="Proteomes" id="UP000840197">
    <property type="component" value="Unassembled WGS sequence"/>
</dbReference>
<dbReference type="Proteomes" id="UP000478704">
    <property type="component" value="Unassembled WGS sequence"/>
</dbReference>
<dbReference type="EMBL" id="AAASLB010000003">
    <property type="protein sequence ID" value="EAE4941742.1"/>
    <property type="molecule type" value="Genomic_DNA"/>
</dbReference>
<dbReference type="OMA" id="CFEHPNF"/>
<dbReference type="Proteomes" id="UP000478682">
    <property type="component" value="Unassembled WGS sequence"/>
</dbReference>
<evidence type="ECO:0000313" key="49">
    <source>
        <dbReference type="EMBL" id="HAC0274470.1"/>
    </source>
</evidence>
<evidence type="ECO:0000313" key="18">
    <source>
        <dbReference type="EMBL" id="EAE4941742.1"/>
    </source>
</evidence>
<evidence type="ECO:0000313" key="38">
    <source>
        <dbReference type="EMBL" id="ECC1555341.1"/>
    </source>
</evidence>
<dbReference type="GO" id="GO:0005829">
    <property type="term" value="C:cytosol"/>
    <property type="evidence" value="ECO:0007669"/>
    <property type="project" value="TreeGrafter"/>
</dbReference>
<evidence type="ECO:0000313" key="58">
    <source>
        <dbReference type="Proteomes" id="UP000336166"/>
    </source>
</evidence>
<evidence type="ECO:0000313" key="15">
    <source>
        <dbReference type="EMBL" id="EAD5787316.1"/>
    </source>
</evidence>
<dbReference type="EMBL" id="DABJAN010000003">
    <property type="protein sequence ID" value="HAJ9593415.1"/>
    <property type="molecule type" value="Genomic_DNA"/>
</dbReference>
<evidence type="ECO:0000313" key="78">
    <source>
        <dbReference type="Proteomes" id="UP000467347"/>
    </source>
</evidence>
<dbReference type="EMBL" id="AAAJWF010000003">
    <property type="protein sequence ID" value="EAC7480231.1"/>
    <property type="molecule type" value="Genomic_DNA"/>
</dbReference>
<dbReference type="PANTHER" id="PTHR24567:SF74">
    <property type="entry name" value="HTH-TYPE TRANSCRIPTIONAL REGULATOR ARCR"/>
    <property type="match status" value="1"/>
</dbReference>
<evidence type="ECO:0000313" key="90">
    <source>
        <dbReference type="Proteomes" id="UP000540117"/>
    </source>
</evidence>
<dbReference type="Proteomes" id="UP000840039">
    <property type="component" value="Unassembled WGS sequence"/>
</dbReference>
<evidence type="ECO:0000313" key="52">
    <source>
        <dbReference type="EMBL" id="KAA9448303.1"/>
    </source>
</evidence>
<dbReference type="Proteomes" id="UP000379076">
    <property type="component" value="Unassembled WGS sequence"/>
</dbReference>
<dbReference type="Gene3D" id="2.60.120.10">
    <property type="entry name" value="Jelly Rolls"/>
    <property type="match status" value="1"/>
</dbReference>
<dbReference type="Proteomes" id="UP000345329">
    <property type="component" value="Unassembled WGS sequence"/>
</dbReference>
<dbReference type="EMBL" id="AACJYH010000009">
    <property type="protein sequence ID" value="EAK8898323.1"/>
    <property type="molecule type" value="Genomic_DNA"/>
</dbReference>
<dbReference type="InterPro" id="IPR014710">
    <property type="entry name" value="RmlC-like_jellyroll"/>
</dbReference>
<evidence type="ECO:0000313" key="44">
    <source>
        <dbReference type="EMBL" id="EDP8512773.1"/>
    </source>
</evidence>
<gene>
    <name evidence="19" type="ORF">A8L61_04115</name>
    <name evidence="28" type="ORF">AB917_00860</name>
    <name evidence="7" type="ORF">ABZ57_06220</name>
    <name evidence="54" type="ORF">AJL21_06335</name>
    <name evidence="16" type="ORF">ART25_08925</name>
    <name evidence="8" type="ORF">ARY78_08580</name>
    <name evidence="23" type="ORF">B1N52_05150</name>
    <name evidence="22" type="ORF">B1S26_06725</name>
    <name evidence="24" type="ORF">B5K54_01455</name>
    <name evidence="20" type="ORF">BB997_04670</name>
    <name evidence="21" type="ORF">BCZ21_03955</name>
    <name evidence="26" type="ORF">CA369_00860</name>
    <name evidence="25" type="ORF">CAV64_06135</name>
    <name evidence="29" type="ORF">CW845_03630</name>
    <name evidence="31" type="ORF">D4920_06180</name>
    <name evidence="30" type="ORF">D4B11_03540</name>
    <name evidence="32" type="ORF">D5N24_05525</name>
    <name evidence="34" type="ORF">D7104_11515</name>
    <name evidence="52" type="ORF">DCK61_11610</name>
    <name evidence="27" type="ORF">DCT16_04685</name>
    <name evidence="10" type="ORF">DQ70_06010</name>
    <name evidence="9" type="ORF">DU018_06025</name>
    <name evidence="55" type="ORF">DYZ80_01167</name>
    <name evidence="18" type="ORF">E1W56_06755</name>
    <name evidence="33" type="ORF">E5F58_11400</name>
    <name evidence="15" type="ORF">EX365_12175</name>
    <name evidence="14" type="ORF">EXZ73_07120</name>
    <name evidence="39" type="ORF">F6436_00835</name>
    <name evidence="40" type="ORF">F6515_13515</name>
    <name evidence="35" type="ORF">FA835_08580</name>
    <name evidence="37" type="ORF">FLQ97_07155</name>
    <name evidence="36" type="ORF">FLR03_06205</name>
    <name evidence="38" type="ORF">FNX40_00830</name>
    <name evidence="43" type="ORF">FV747_00800</name>
    <name evidence="44" type="ORF">G3O21_000165</name>
    <name evidence="45" type="ORF">GHH22_05645</name>
    <name evidence="50" type="ORF">GI949_00845</name>
    <name evidence="42" type="ORF">GJW51_03645</name>
    <name evidence="41" type="ORF">GQG13_05120</name>
    <name evidence="46" type="ORF">GYR60_02835</name>
    <name evidence="47" type="ORF">GYS09_09210</name>
    <name evidence="48" type="ORF">GYX23_00815</name>
    <name evidence="49" type="ORF">GYY14_03690</name>
    <name evidence="51" type="ORF">HQN34_001617</name>
    <name evidence="53" type="ORF">HZJ64_03820</name>
    <name evidence="11" type="ORF">KV70_00830</name>
    <name evidence="12" type="ORF">QD52_04965</name>
    <name evidence="13" type="ORF">UI29_04960</name>
    <name evidence="17" type="ORF">Y261_03210</name>
</gene>
<dbReference type="EMBL" id="AALGDA010000063">
    <property type="protein sequence ID" value="ECY9784004.1"/>
    <property type="molecule type" value="Genomic_DNA"/>
</dbReference>
<dbReference type="EMBL" id="AABGUK010000004">
    <property type="protein sequence ID" value="EAH4242590.1"/>
    <property type="molecule type" value="Genomic_DNA"/>
</dbReference>
<evidence type="ECO:0000313" key="82">
    <source>
        <dbReference type="Proteomes" id="UP000481141"/>
    </source>
</evidence>
<evidence type="ECO:0000313" key="86">
    <source>
        <dbReference type="Proteomes" id="UP000527632"/>
    </source>
</evidence>
<dbReference type="Proteomes" id="UP000410967">
    <property type="component" value="Unassembled WGS sequence"/>
</dbReference>
<dbReference type="Proteomes" id="UP000546397">
    <property type="component" value="Unassembled WGS sequence"/>
</dbReference>
<dbReference type="Proteomes" id="UP000272537">
    <property type="component" value="Unassembled WGS sequence"/>
</dbReference>
<dbReference type="EMBL" id="DAAJCS010000001">
    <property type="protein sequence ID" value="HAC0011528.1"/>
    <property type="molecule type" value="Genomic_DNA"/>
</dbReference>
<evidence type="ECO:0000313" key="30">
    <source>
        <dbReference type="EMBL" id="EAG9518831.1"/>
    </source>
</evidence>
<evidence type="ECO:0000313" key="74">
    <source>
        <dbReference type="Proteomes" id="UP000410967"/>
    </source>
</evidence>
<dbReference type="EMBL" id="AANEHK010000001">
    <property type="protein sequence ID" value="EDO0984535.1"/>
    <property type="molecule type" value="Genomic_DNA"/>
</dbReference>
<reference evidence="55 56" key="2">
    <citation type="journal article" date="2018" name="BMC Genomics">
        <title>Genes significantly associated with lineage II food isolates of Listeria monocytogenes.</title>
        <authorList>
            <person name="Pirone-Davies C."/>
            <person name="Chen Y."/>
            <person name="Pightling A."/>
            <person name="Ryan G."/>
            <person name="Wang Y."/>
            <person name="Yao K."/>
            <person name="Hoffmann M."/>
            <person name="Allard M.W."/>
        </authorList>
    </citation>
    <scope>NUCLEOTIDE SEQUENCE [LARGE SCALE GENOMIC DNA]</scope>
    <source>
        <strain evidence="55 56">PNUSAL000550</strain>
    </source>
</reference>
<keyword evidence="1" id="KW-0805">Transcription regulation</keyword>
<dbReference type="EMBL" id="AAAIKW010000003">
    <property type="protein sequence ID" value="EAC4552074.1"/>
    <property type="molecule type" value="Genomic_DNA"/>
</dbReference>
<evidence type="ECO:0000313" key="31">
    <source>
        <dbReference type="EMBL" id="EAH2281652.1"/>
    </source>
</evidence>
<dbReference type="EMBL" id="AABBZO010000001">
    <property type="protein sequence ID" value="EAG4460826.1"/>
    <property type="molecule type" value="Genomic_DNA"/>
</dbReference>
<dbReference type="Proteomes" id="UP000522199">
    <property type="component" value="Unassembled WGS sequence"/>
</dbReference>
<evidence type="ECO:0000313" key="69">
    <source>
        <dbReference type="Proteomes" id="UP000376505"/>
    </source>
</evidence>
<dbReference type="PROSITE" id="PS50042">
    <property type="entry name" value="CNMP_BINDING_3"/>
    <property type="match status" value="1"/>
</dbReference>
<evidence type="ECO:0000313" key="64">
    <source>
        <dbReference type="Proteomes" id="UP000354255"/>
    </source>
</evidence>
<dbReference type="RefSeq" id="WP_003725037.1">
    <property type="nucleotide sequence ID" value="NC_021824.1"/>
</dbReference>
<dbReference type="Proteomes" id="UP000566721">
    <property type="component" value="Unassembled WGS sequence"/>
</dbReference>
<dbReference type="EMBL" id="AABCVX010000002">
    <property type="protein sequence ID" value="EAG6168684.1"/>
    <property type="molecule type" value="Genomic_DNA"/>
</dbReference>
<evidence type="ECO:0000313" key="9">
    <source>
        <dbReference type="EMBL" id="EAC6547929.1"/>
    </source>
</evidence>
<evidence type="ECO:0000313" key="59">
    <source>
        <dbReference type="Proteomes" id="UP000337746"/>
    </source>
</evidence>
<evidence type="ECO:0000313" key="99">
    <source>
        <dbReference type="Proteomes" id="UP000844415"/>
    </source>
</evidence>
<dbReference type="Proteomes" id="UP000389283">
    <property type="component" value="Unassembled WGS sequence"/>
</dbReference>
<evidence type="ECO:0000313" key="16">
    <source>
        <dbReference type="EMBL" id="EAE1339025.1"/>
    </source>
</evidence>